<evidence type="ECO:0008006" key="3">
    <source>
        <dbReference type="Google" id="ProtNLM"/>
    </source>
</evidence>
<dbReference type="EMBL" id="CAKJTJ010000011">
    <property type="protein sequence ID" value="CAG9621537.1"/>
    <property type="molecule type" value="Genomic_DNA"/>
</dbReference>
<sequence>MDIKKIQPSQLYINQSKLENLERQFNPDEITSNHPLPIKKQKEQIFFTDGHTRAFMYYKAGKKEIPVYWDEDELDMELYMTCLGWCKENKIHFIGDLKDRILPNEIYKELWINRCKKYTSKRKEE</sequence>
<evidence type="ECO:0000313" key="2">
    <source>
        <dbReference type="Proteomes" id="UP000789833"/>
    </source>
</evidence>
<keyword evidence="2" id="KW-1185">Reference proteome</keyword>
<comment type="caution">
    <text evidence="1">The sequence shown here is derived from an EMBL/GenBank/DDBJ whole genome shotgun (WGS) entry which is preliminary data.</text>
</comment>
<dbReference type="Gene3D" id="3.90.1530.10">
    <property type="entry name" value="Conserved hypothetical protein from pyrococcus furiosus pfu- 392566-001, ParB domain"/>
    <property type="match status" value="1"/>
</dbReference>
<dbReference type="SUPFAM" id="SSF110849">
    <property type="entry name" value="ParB/Sulfiredoxin"/>
    <property type="match status" value="1"/>
</dbReference>
<gene>
    <name evidence="1" type="ORF">BACCIP111883_02310</name>
</gene>
<reference evidence="1 2" key="1">
    <citation type="submission" date="2021-10" db="EMBL/GenBank/DDBJ databases">
        <authorList>
            <person name="Criscuolo A."/>
        </authorList>
    </citation>
    <scope>NUCLEOTIDE SEQUENCE [LARGE SCALE GENOMIC DNA]</scope>
    <source>
        <strain evidence="2">CIP 111883</strain>
    </source>
</reference>
<name>A0ABN8ACV5_9BACI</name>
<dbReference type="Proteomes" id="UP000789833">
    <property type="component" value="Unassembled WGS sequence"/>
</dbReference>
<proteinExistence type="predicted"/>
<organism evidence="1 2">
    <name type="scientific">Sutcliffiella rhizosphaerae</name>
    <dbReference type="NCBI Taxonomy" id="2880967"/>
    <lineage>
        <taxon>Bacteria</taxon>
        <taxon>Bacillati</taxon>
        <taxon>Bacillota</taxon>
        <taxon>Bacilli</taxon>
        <taxon>Bacillales</taxon>
        <taxon>Bacillaceae</taxon>
        <taxon>Sutcliffiella</taxon>
    </lineage>
</organism>
<evidence type="ECO:0000313" key="1">
    <source>
        <dbReference type="EMBL" id="CAG9621537.1"/>
    </source>
</evidence>
<protein>
    <recommendedName>
        <fullName evidence="3">Histone acetyltransferase</fullName>
    </recommendedName>
</protein>
<dbReference type="InterPro" id="IPR036086">
    <property type="entry name" value="ParB/Sulfiredoxin_sf"/>
</dbReference>
<accession>A0ABN8ACV5</accession>